<protein>
    <recommendedName>
        <fullName evidence="4">Type II secretion system protein</fullName>
    </recommendedName>
</protein>
<dbReference type="Proteomes" id="UP000321192">
    <property type="component" value="Unassembled WGS sequence"/>
</dbReference>
<gene>
    <name evidence="2" type="ORF">E6Q80_07870</name>
</gene>
<proteinExistence type="predicted"/>
<evidence type="ECO:0000256" key="1">
    <source>
        <dbReference type="SAM" id="MobiDB-lite"/>
    </source>
</evidence>
<evidence type="ECO:0008006" key="4">
    <source>
        <dbReference type="Google" id="ProtNLM"/>
    </source>
</evidence>
<feature type="region of interest" description="Disordered" evidence="1">
    <location>
        <begin position="200"/>
        <end position="220"/>
    </location>
</feature>
<organism evidence="2 3">
    <name type="scientific">Thauera aminoaromatica</name>
    <dbReference type="NCBI Taxonomy" id="164330"/>
    <lineage>
        <taxon>Bacteria</taxon>
        <taxon>Pseudomonadati</taxon>
        <taxon>Pseudomonadota</taxon>
        <taxon>Betaproteobacteria</taxon>
        <taxon>Rhodocyclales</taxon>
        <taxon>Zoogloeaceae</taxon>
        <taxon>Thauera</taxon>
    </lineage>
</organism>
<dbReference type="RefSeq" id="WP_082047760.1">
    <property type="nucleotide sequence ID" value="NZ_SSFD01000113.1"/>
</dbReference>
<feature type="region of interest" description="Disordered" evidence="1">
    <location>
        <begin position="1"/>
        <end position="22"/>
    </location>
</feature>
<evidence type="ECO:0000313" key="3">
    <source>
        <dbReference type="Proteomes" id="UP000321192"/>
    </source>
</evidence>
<reference evidence="2 3" key="1">
    <citation type="submission" date="2018-09" db="EMBL/GenBank/DDBJ databases">
        <title>Metagenome Assembled Genomes from an Advanced Water Purification Facility.</title>
        <authorList>
            <person name="Stamps B.W."/>
            <person name="Spear J.R."/>
        </authorList>
    </citation>
    <scope>NUCLEOTIDE SEQUENCE [LARGE SCALE GENOMIC DNA]</scope>
    <source>
        <strain evidence="2">Bin_27_1</strain>
    </source>
</reference>
<name>A0A5C7SUJ5_THASP</name>
<comment type="caution">
    <text evidence="2">The sequence shown here is derived from an EMBL/GenBank/DDBJ whole genome shotgun (WGS) entry which is preliminary data.</text>
</comment>
<sequence>MIRRARLPCRERRRQRDPHSARVPARVMRPRRPGAIRGQALIAALLVLTLLAAGGLLAGGELRARAHALAHARSVEVLATARAALIGYAISYAETHPGEGYGFLPCPDAGNTGSTPIGACGARGTAAIGRLPWRTLGLPELRDGWGECLWYAVAGSVKHNPKPAALNWDSPGQFGLLDPAGRSLQAASGDGMAVAIVFSPGPPRSSQIRPPTRGTSCTGSDSAAADLSHYLDPGHARAGSGVIEITLHPATLDDEAPNDLATWIGIDDVFDALRRRRDHASHLDALLARSANALAGRLAASRTEWLARHARPLGTLAVGVLPTAETLGIAAAQRPLIDDWHEQIRFAACPDGSACIGVTRPAAPGERCRAVLAFGGERIRSGPERQLRTTAAERADPAAWFEGRNVAALRLGNPEFEGAAHFRVTAPDRPASEDVVRCLP</sequence>
<dbReference type="EMBL" id="SSFD01000113">
    <property type="protein sequence ID" value="TXH86271.1"/>
    <property type="molecule type" value="Genomic_DNA"/>
</dbReference>
<dbReference type="AlphaFoldDB" id="A0A5C7SUJ5"/>
<feature type="compositionally biased region" description="Basic residues" evidence="1">
    <location>
        <begin position="1"/>
        <end position="16"/>
    </location>
</feature>
<evidence type="ECO:0000313" key="2">
    <source>
        <dbReference type="EMBL" id="TXH86271.1"/>
    </source>
</evidence>
<feature type="compositionally biased region" description="Polar residues" evidence="1">
    <location>
        <begin position="204"/>
        <end position="220"/>
    </location>
</feature>
<accession>A0A5C7SUJ5</accession>